<dbReference type="Proteomes" id="UP000305451">
    <property type="component" value="Unassembled WGS sequence"/>
</dbReference>
<dbReference type="EMBL" id="SRXV01000001">
    <property type="protein sequence ID" value="TGY93893.1"/>
    <property type="molecule type" value="Genomic_DNA"/>
</dbReference>
<protein>
    <recommendedName>
        <fullName evidence="4">Metal-dependent hydrolase</fullName>
    </recommendedName>
</protein>
<dbReference type="RefSeq" id="WP_135943088.1">
    <property type="nucleotide sequence ID" value="NZ_BMEI01000001.1"/>
</dbReference>
<evidence type="ECO:0000313" key="2">
    <source>
        <dbReference type="EMBL" id="TGY93893.1"/>
    </source>
</evidence>
<evidence type="ECO:0000313" key="3">
    <source>
        <dbReference type="Proteomes" id="UP000305451"/>
    </source>
</evidence>
<dbReference type="OrthoDB" id="327431at2"/>
<feature type="transmembrane region" description="Helical" evidence="1">
    <location>
        <begin position="190"/>
        <end position="211"/>
    </location>
</feature>
<reference evidence="2 3" key="1">
    <citation type="journal article" date="2013" name="Int. J. Syst. Evol. Microbiol.">
        <title>Marinicauda pacifica gen. nov., sp. nov., a prosthecate alphaproteobacterium of the family Hyphomonadaceae isolated from deep seawater.</title>
        <authorList>
            <person name="Zhang X.Y."/>
            <person name="Li G.W."/>
            <person name="Wang C.S."/>
            <person name="Zhang Y.J."/>
            <person name="Xu X.W."/>
            <person name="Li H."/>
            <person name="Liu A."/>
            <person name="Liu C."/>
            <person name="Xie B.B."/>
            <person name="Qin Q.L."/>
            <person name="Xu Z."/>
            <person name="Chen X.L."/>
            <person name="Zhou B.C."/>
            <person name="Zhang Y.Z."/>
        </authorList>
    </citation>
    <scope>NUCLEOTIDE SEQUENCE [LARGE SCALE GENOMIC DNA]</scope>
    <source>
        <strain evidence="2 3">P-1 km-3</strain>
    </source>
</reference>
<gene>
    <name evidence="2" type="ORF">E5162_00965</name>
</gene>
<name>A0A4S2HDH0_9PROT</name>
<feature type="transmembrane region" description="Helical" evidence="1">
    <location>
        <begin position="61"/>
        <end position="85"/>
    </location>
</feature>
<feature type="transmembrane region" description="Helical" evidence="1">
    <location>
        <begin position="21"/>
        <end position="41"/>
    </location>
</feature>
<accession>A0A4S2HDH0</accession>
<keyword evidence="1" id="KW-0812">Transmembrane</keyword>
<dbReference type="AlphaFoldDB" id="A0A4S2HDH0"/>
<evidence type="ECO:0000256" key="1">
    <source>
        <dbReference type="SAM" id="Phobius"/>
    </source>
</evidence>
<comment type="caution">
    <text evidence="2">The sequence shown here is derived from an EMBL/GenBank/DDBJ whole genome shotgun (WGS) entry which is preliminary data.</text>
</comment>
<organism evidence="2 3">
    <name type="scientific">Marinicauda pacifica</name>
    <dbReference type="NCBI Taxonomy" id="1133559"/>
    <lineage>
        <taxon>Bacteria</taxon>
        <taxon>Pseudomonadati</taxon>
        <taxon>Pseudomonadota</taxon>
        <taxon>Alphaproteobacteria</taxon>
        <taxon>Maricaulales</taxon>
        <taxon>Maricaulaceae</taxon>
        <taxon>Marinicauda</taxon>
    </lineage>
</organism>
<keyword evidence="3" id="KW-1185">Reference proteome</keyword>
<keyword evidence="1" id="KW-0472">Membrane</keyword>
<evidence type="ECO:0008006" key="4">
    <source>
        <dbReference type="Google" id="ProtNLM"/>
    </source>
</evidence>
<feature type="transmembrane region" description="Helical" evidence="1">
    <location>
        <begin position="92"/>
        <end position="114"/>
    </location>
</feature>
<feature type="transmembrane region" description="Helical" evidence="1">
    <location>
        <begin position="165"/>
        <end position="184"/>
    </location>
</feature>
<sequence length="224" mass="23850">MFIGHYGPAFAGVRAARSVPLWVLFLSVQAVDIAWGILVALEIEKLRIVPGFTEVNAFDLYFMPYTHSLPATLAFSIAGGAIYALLARKEQVLGGVVVGLAIASHWFTDLLVHVPDLALWPGGPRVGFGLWQHFWPAMMLEGALLLLGFVLYLGATSPRGLVGRVAPLVLLLVLAGLQIIHVTAPPAEDAASIGLSSALVFVLLTGLAALVDWTRRPASPSPRG</sequence>
<proteinExistence type="predicted"/>
<feature type="transmembrane region" description="Helical" evidence="1">
    <location>
        <begin position="134"/>
        <end position="153"/>
    </location>
</feature>
<keyword evidence="1" id="KW-1133">Transmembrane helix</keyword>